<dbReference type="Gene3D" id="2.120.10.10">
    <property type="match status" value="1"/>
</dbReference>
<sequence>MPVVVAEPNGKLHLTFGQDSAIYYATTSSKTASFGTPTVVAVLPNLVAGAKRGPQIAVTAQYVVISAVNRAGDLFAYSLDRATGRWSSAVRMNDVPQIAKEGFQAVAGASRGVFHAAWLDLRDDKKNKIVGTTSRDGGRTWSTNQVIYRSPDGTVCECCRVSMAAKNNNVYVQFRNWLDGSRNLYLAHSTDGGKTYAPAQKLGTGTWPLKACPMDGGAVAVSAAGQPFTAWRRENTLYTCQPGEPEQAIATGRNITLTAGPTGPLLAWDDAGTVWVKSGTKPAVSVGKGHMPSVAVAGKTAVCVWELDGKVMTGTLGL</sequence>
<accession>A0A368JG35</accession>
<name>A0A368JG35_9BACT</name>
<dbReference type="Proteomes" id="UP000253383">
    <property type="component" value="Unassembled WGS sequence"/>
</dbReference>
<evidence type="ECO:0000313" key="2">
    <source>
        <dbReference type="Proteomes" id="UP000253383"/>
    </source>
</evidence>
<comment type="caution">
    <text evidence="1">The sequence shown here is derived from an EMBL/GenBank/DDBJ whole genome shotgun (WGS) entry which is preliminary data.</text>
</comment>
<dbReference type="InterPro" id="IPR036278">
    <property type="entry name" value="Sialidase_sf"/>
</dbReference>
<protein>
    <submittedName>
        <fullName evidence="1">Exo-alpha-sialidase</fullName>
    </submittedName>
</protein>
<organism evidence="1 2">
    <name type="scientific">Larkinella punicea</name>
    <dbReference type="NCBI Taxonomy" id="2315727"/>
    <lineage>
        <taxon>Bacteria</taxon>
        <taxon>Pseudomonadati</taxon>
        <taxon>Bacteroidota</taxon>
        <taxon>Cytophagia</taxon>
        <taxon>Cytophagales</taxon>
        <taxon>Spirosomataceae</taxon>
        <taxon>Larkinella</taxon>
    </lineage>
</organism>
<gene>
    <name evidence="1" type="ORF">DUE52_30920</name>
</gene>
<keyword evidence="2" id="KW-1185">Reference proteome</keyword>
<dbReference type="CDD" id="cd15482">
    <property type="entry name" value="Sialidase_non-viral"/>
    <property type="match status" value="1"/>
</dbReference>
<dbReference type="AlphaFoldDB" id="A0A368JG35"/>
<proteinExistence type="predicted"/>
<reference evidence="1 2" key="1">
    <citation type="submission" date="2018-07" db="EMBL/GenBank/DDBJ databases">
        <title>Genome analysis of Larkinella rosea.</title>
        <authorList>
            <person name="Zhou Z."/>
            <person name="Wang G."/>
        </authorList>
    </citation>
    <scope>NUCLEOTIDE SEQUENCE [LARGE SCALE GENOMIC DNA]</scope>
    <source>
        <strain evidence="2">zzj9</strain>
    </source>
</reference>
<evidence type="ECO:0000313" key="1">
    <source>
        <dbReference type="EMBL" id="RCR65644.1"/>
    </source>
</evidence>
<dbReference type="OrthoDB" id="847524at2"/>
<dbReference type="SUPFAM" id="SSF50939">
    <property type="entry name" value="Sialidases"/>
    <property type="match status" value="1"/>
</dbReference>
<dbReference type="EMBL" id="QOWE01000039">
    <property type="protein sequence ID" value="RCR65644.1"/>
    <property type="molecule type" value="Genomic_DNA"/>
</dbReference>